<dbReference type="Gene3D" id="1.20.1560.10">
    <property type="entry name" value="ABC transporter type 1, transmembrane domain"/>
    <property type="match status" value="1"/>
</dbReference>
<feature type="domain" description="ABC transmembrane type-1" evidence="9">
    <location>
        <begin position="21"/>
        <end position="299"/>
    </location>
</feature>
<dbReference type="Proteomes" id="UP001432000">
    <property type="component" value="Chromosome"/>
</dbReference>
<name>A0ABZ2PMG4_9NOCA</name>
<dbReference type="PANTHER" id="PTHR24221:SF397">
    <property type="entry name" value="ABC TRANSPORTER, ATP-BINDING TRANSMEMBRANE PROTEIN"/>
    <property type="match status" value="1"/>
</dbReference>
<evidence type="ECO:0000256" key="5">
    <source>
        <dbReference type="ARBA" id="ARBA00022989"/>
    </source>
</evidence>
<keyword evidence="6 7" id="KW-0472">Membrane</keyword>
<protein>
    <submittedName>
        <fullName evidence="10">ABC transporter ATP-binding protein</fullName>
    </submittedName>
</protein>
<reference evidence="10 11" key="1">
    <citation type="submission" date="2024-03" db="EMBL/GenBank/DDBJ databases">
        <title>Natural products discovery in diverse microorganisms through a two-stage MS feature dereplication strategy.</title>
        <authorList>
            <person name="Zhang R."/>
        </authorList>
    </citation>
    <scope>NUCLEOTIDE SEQUENCE [LARGE SCALE GENOMIC DNA]</scope>
    <source>
        <strain evidence="10 11">18930</strain>
    </source>
</reference>
<evidence type="ECO:0000256" key="2">
    <source>
        <dbReference type="ARBA" id="ARBA00022692"/>
    </source>
</evidence>
<proteinExistence type="predicted"/>
<dbReference type="Gene3D" id="3.40.50.300">
    <property type="entry name" value="P-loop containing nucleotide triphosphate hydrolases"/>
    <property type="match status" value="1"/>
</dbReference>
<dbReference type="RefSeq" id="WP_338890245.1">
    <property type="nucleotide sequence ID" value="NZ_CP147846.1"/>
</dbReference>
<feature type="transmembrane region" description="Helical" evidence="7">
    <location>
        <begin position="131"/>
        <end position="152"/>
    </location>
</feature>
<keyword evidence="4 10" id="KW-0067">ATP-binding</keyword>
<dbReference type="SMART" id="SM00382">
    <property type="entry name" value="AAA"/>
    <property type="match status" value="1"/>
</dbReference>
<keyword evidence="3" id="KW-0547">Nucleotide-binding</keyword>
<dbReference type="EMBL" id="CP147846">
    <property type="protein sequence ID" value="WXG69455.1"/>
    <property type="molecule type" value="Genomic_DNA"/>
</dbReference>
<dbReference type="InterPro" id="IPR017871">
    <property type="entry name" value="ABC_transporter-like_CS"/>
</dbReference>
<evidence type="ECO:0000256" key="3">
    <source>
        <dbReference type="ARBA" id="ARBA00022741"/>
    </source>
</evidence>
<dbReference type="PROSITE" id="PS00211">
    <property type="entry name" value="ABC_TRANSPORTER_1"/>
    <property type="match status" value="1"/>
</dbReference>
<comment type="subcellular location">
    <subcellularLocation>
        <location evidence="1">Cell membrane</location>
        <topology evidence="1">Multi-pass membrane protein</topology>
    </subcellularLocation>
</comment>
<organism evidence="10 11">
    <name type="scientific">Rhodococcus sovatensis</name>
    <dbReference type="NCBI Taxonomy" id="1805840"/>
    <lineage>
        <taxon>Bacteria</taxon>
        <taxon>Bacillati</taxon>
        <taxon>Actinomycetota</taxon>
        <taxon>Actinomycetes</taxon>
        <taxon>Mycobacteriales</taxon>
        <taxon>Nocardiaceae</taxon>
        <taxon>Rhodococcus</taxon>
    </lineage>
</organism>
<gene>
    <name evidence="10" type="ORF">WDS16_02525</name>
</gene>
<dbReference type="GO" id="GO:0005524">
    <property type="term" value="F:ATP binding"/>
    <property type="evidence" value="ECO:0007669"/>
    <property type="project" value="UniProtKB-KW"/>
</dbReference>
<dbReference type="InterPro" id="IPR003593">
    <property type="entry name" value="AAA+_ATPase"/>
</dbReference>
<keyword evidence="2 7" id="KW-0812">Transmembrane</keyword>
<feature type="transmembrane region" description="Helical" evidence="7">
    <location>
        <begin position="53"/>
        <end position="73"/>
    </location>
</feature>
<feature type="transmembrane region" description="Helical" evidence="7">
    <location>
        <begin position="20"/>
        <end position="41"/>
    </location>
</feature>
<evidence type="ECO:0000256" key="6">
    <source>
        <dbReference type="ARBA" id="ARBA00023136"/>
    </source>
</evidence>
<evidence type="ECO:0000256" key="4">
    <source>
        <dbReference type="ARBA" id="ARBA00022840"/>
    </source>
</evidence>
<evidence type="ECO:0000259" key="9">
    <source>
        <dbReference type="PROSITE" id="PS50929"/>
    </source>
</evidence>
<feature type="transmembrane region" description="Helical" evidence="7">
    <location>
        <begin position="238"/>
        <end position="264"/>
    </location>
</feature>
<dbReference type="InterPro" id="IPR003439">
    <property type="entry name" value="ABC_transporter-like_ATP-bd"/>
</dbReference>
<evidence type="ECO:0000259" key="8">
    <source>
        <dbReference type="PROSITE" id="PS50893"/>
    </source>
</evidence>
<sequence length="578" mass="61730">MIRDLIRILGPQHRGPVRAFLFWAIAYGVLQGIAVSFLVPVTRALFEGDYPSALRWLAAMAVAALACSTAHYVQAMKGFGVALTALRTMHLRIGDHLVTLPLGWFGPETVASTSQMASKGTLSVGGAAAHLLTPVITGIASPATIVVAVLFFDWRLGIALLLAVPVIAATSRFAAVMISKGDDLAHEAALVATNRVLEYARYQPVLRAFGRTSGTYTPLDDAIENQQIVGRKGMAYSVFGMVVSGLAIQLCFSVLISLGAYLAVGGNLDAVTLIALLGLIARFVQPISEVGEFAGALRMARNEIRRMSAVLDLAPLPDPEEPADLLEPGRIEFEDVHFGYTDALVLDGVSFDVPARSMTALVGPSGSGKTTVTRLIARFWDIGSGSVKVGGTDVREHTTEQLMDQIAMVFQDVYLFDDTLRANILVGREDASDRHLAEASRLAGVDEIVARLPAGWDTRVGEGGTALSGGERQRISIARALIKGSPIVLLDEATAALDPENEQFVQQSIGHLAQTSTVIVIAHKLSTVTAADQILVLGSDGTIAERGTHDSLLEQGGRYRDFWNSRKNAGGWKLVGNR</sequence>
<dbReference type="SUPFAM" id="SSF90123">
    <property type="entry name" value="ABC transporter transmembrane region"/>
    <property type="match status" value="1"/>
</dbReference>
<dbReference type="Pfam" id="PF00005">
    <property type="entry name" value="ABC_tran"/>
    <property type="match status" value="1"/>
</dbReference>
<evidence type="ECO:0000256" key="1">
    <source>
        <dbReference type="ARBA" id="ARBA00004651"/>
    </source>
</evidence>
<dbReference type="InterPro" id="IPR027417">
    <property type="entry name" value="P-loop_NTPase"/>
</dbReference>
<dbReference type="PROSITE" id="PS50929">
    <property type="entry name" value="ABC_TM1F"/>
    <property type="match status" value="1"/>
</dbReference>
<accession>A0ABZ2PMG4</accession>
<dbReference type="InterPro" id="IPR011527">
    <property type="entry name" value="ABC1_TM_dom"/>
</dbReference>
<evidence type="ECO:0000313" key="10">
    <source>
        <dbReference type="EMBL" id="WXG69455.1"/>
    </source>
</evidence>
<dbReference type="Pfam" id="PF00664">
    <property type="entry name" value="ABC_membrane"/>
    <property type="match status" value="1"/>
</dbReference>
<feature type="transmembrane region" description="Helical" evidence="7">
    <location>
        <begin position="158"/>
        <end position="178"/>
    </location>
</feature>
<evidence type="ECO:0000313" key="11">
    <source>
        <dbReference type="Proteomes" id="UP001432000"/>
    </source>
</evidence>
<dbReference type="PROSITE" id="PS50893">
    <property type="entry name" value="ABC_TRANSPORTER_2"/>
    <property type="match status" value="1"/>
</dbReference>
<keyword evidence="5 7" id="KW-1133">Transmembrane helix</keyword>
<dbReference type="PANTHER" id="PTHR24221">
    <property type="entry name" value="ATP-BINDING CASSETTE SUB-FAMILY B"/>
    <property type="match status" value="1"/>
</dbReference>
<dbReference type="SUPFAM" id="SSF52540">
    <property type="entry name" value="P-loop containing nucleoside triphosphate hydrolases"/>
    <property type="match status" value="1"/>
</dbReference>
<keyword evidence="11" id="KW-1185">Reference proteome</keyword>
<dbReference type="InterPro" id="IPR036640">
    <property type="entry name" value="ABC1_TM_sf"/>
</dbReference>
<dbReference type="InterPro" id="IPR039421">
    <property type="entry name" value="Type_1_exporter"/>
</dbReference>
<evidence type="ECO:0000256" key="7">
    <source>
        <dbReference type="SAM" id="Phobius"/>
    </source>
</evidence>
<feature type="domain" description="ABC transporter" evidence="8">
    <location>
        <begin position="331"/>
        <end position="565"/>
    </location>
</feature>